<sequence>MKLLLSCSRLLRTLLGSLWLATLPAHAADVCAGLANARVPADQIGLPTSGAVVRSARAVGPLGQSPDHCELAGEIAPVDPAAPPIRFQLNLPAHWNGKALHFGGGGFDGSVVSATGNVPHAWPGSSTPLQRGYATYGSDGGHSGSDPDASFARNDEALRNFTGEALKKVHDTAQALLLRRYGRLPSLTYFAGGSTGGREALSVAQRYPRDYQGIIAHYPALEFVGMMMRANAFAQSLYGPGGFTSWGKLETLNQHVIAACDALDGLADGLINNVRACRFDPQVLRCWSNIDWGDSCLTDAQLATVRTLSDTHPLAFRLANGLDSAPPYGILYGANFAGPVDIGTWPELLDPPVLGLNGYVASMHSGYLKHFITRDPAYSPFDFDPVTAGPWQARVQTVSALHDATSVELGEFIQRGGKILLAHGTSDTIVPFSVSVRYVQRLREALGSDAVDQFLRFYPVAGFGHGEGRYTLAWRSLDLLEDWVERGVAPKRPTMRNLLDLLGQERPMCSYPTFPRYRGGDVQQASSYSCARR</sequence>
<feature type="chain" id="PRO_5038049058" evidence="9">
    <location>
        <begin position="28"/>
        <end position="533"/>
    </location>
</feature>
<evidence type="ECO:0000313" key="11">
    <source>
        <dbReference type="Proteomes" id="UP000676246"/>
    </source>
</evidence>
<comment type="caution">
    <text evidence="10">The sequence shown here is derived from an EMBL/GenBank/DDBJ whole genome shotgun (WGS) entry which is preliminary data.</text>
</comment>
<dbReference type="Proteomes" id="UP000676246">
    <property type="component" value="Unassembled WGS sequence"/>
</dbReference>
<keyword evidence="2" id="KW-0719">Serine esterase</keyword>
<evidence type="ECO:0000256" key="9">
    <source>
        <dbReference type="SAM" id="SignalP"/>
    </source>
</evidence>
<comment type="similarity">
    <text evidence="1">Belongs to the tannase family.</text>
</comment>
<keyword evidence="11" id="KW-1185">Reference proteome</keyword>
<evidence type="ECO:0000256" key="7">
    <source>
        <dbReference type="ARBA" id="ARBA00023157"/>
    </source>
</evidence>
<keyword evidence="5 10" id="KW-0378">Hydrolase</keyword>
<dbReference type="Pfam" id="PF07519">
    <property type="entry name" value="Tannase"/>
    <property type="match status" value="1"/>
</dbReference>
<dbReference type="InterPro" id="IPR029058">
    <property type="entry name" value="AB_hydrolase_fold"/>
</dbReference>
<dbReference type="InterPro" id="IPR011118">
    <property type="entry name" value="Tannase/feruloyl_esterase"/>
</dbReference>
<evidence type="ECO:0000256" key="2">
    <source>
        <dbReference type="ARBA" id="ARBA00022487"/>
    </source>
</evidence>
<accession>A0A940YF79</accession>
<protein>
    <submittedName>
        <fullName evidence="10">Tannase/feruloyl esterase family alpha/beta hydrolase</fullName>
    </submittedName>
</protein>
<evidence type="ECO:0000256" key="3">
    <source>
        <dbReference type="ARBA" id="ARBA00022723"/>
    </source>
</evidence>
<dbReference type="PANTHER" id="PTHR33938:SF15">
    <property type="entry name" value="FERULOYL ESTERASE B-RELATED"/>
    <property type="match status" value="1"/>
</dbReference>
<dbReference type="GO" id="GO:0046872">
    <property type="term" value="F:metal ion binding"/>
    <property type="evidence" value="ECO:0007669"/>
    <property type="project" value="UniProtKB-KW"/>
</dbReference>
<evidence type="ECO:0000256" key="5">
    <source>
        <dbReference type="ARBA" id="ARBA00022801"/>
    </source>
</evidence>
<organism evidence="10 11">
    <name type="scientific">Ideonella alba</name>
    <dbReference type="NCBI Taxonomy" id="2824118"/>
    <lineage>
        <taxon>Bacteria</taxon>
        <taxon>Pseudomonadati</taxon>
        <taxon>Pseudomonadota</taxon>
        <taxon>Betaproteobacteria</taxon>
        <taxon>Burkholderiales</taxon>
        <taxon>Sphaerotilaceae</taxon>
        <taxon>Ideonella</taxon>
    </lineage>
</organism>
<proteinExistence type="inferred from homology"/>
<feature type="signal peptide" evidence="9">
    <location>
        <begin position="1"/>
        <end position="27"/>
    </location>
</feature>
<dbReference type="AlphaFoldDB" id="A0A940YF79"/>
<name>A0A940YF79_9BURK</name>
<dbReference type="SUPFAM" id="SSF53474">
    <property type="entry name" value="alpha/beta-Hydrolases"/>
    <property type="match status" value="1"/>
</dbReference>
<feature type="region of interest" description="Disordered" evidence="8">
    <location>
        <begin position="122"/>
        <end position="151"/>
    </location>
</feature>
<gene>
    <name evidence="10" type="ORF">KAK03_00225</name>
</gene>
<evidence type="ECO:0000256" key="4">
    <source>
        <dbReference type="ARBA" id="ARBA00022729"/>
    </source>
</evidence>
<dbReference type="RefSeq" id="WP_210851006.1">
    <property type="nucleotide sequence ID" value="NZ_JAGQDD010000001.1"/>
</dbReference>
<keyword evidence="7" id="KW-1015">Disulfide bond</keyword>
<evidence type="ECO:0000256" key="1">
    <source>
        <dbReference type="ARBA" id="ARBA00006249"/>
    </source>
</evidence>
<evidence type="ECO:0000256" key="8">
    <source>
        <dbReference type="SAM" id="MobiDB-lite"/>
    </source>
</evidence>
<dbReference type="PANTHER" id="PTHR33938">
    <property type="entry name" value="FERULOYL ESTERASE B-RELATED"/>
    <property type="match status" value="1"/>
</dbReference>
<evidence type="ECO:0000313" key="10">
    <source>
        <dbReference type="EMBL" id="MBQ0928889.1"/>
    </source>
</evidence>
<keyword evidence="4 9" id="KW-0732">Signal</keyword>
<dbReference type="Gene3D" id="3.40.50.1820">
    <property type="entry name" value="alpha/beta hydrolase"/>
    <property type="match status" value="2"/>
</dbReference>
<evidence type="ECO:0000256" key="6">
    <source>
        <dbReference type="ARBA" id="ARBA00022837"/>
    </source>
</evidence>
<dbReference type="EMBL" id="JAGQDD010000001">
    <property type="protein sequence ID" value="MBQ0928889.1"/>
    <property type="molecule type" value="Genomic_DNA"/>
</dbReference>
<reference evidence="10 11" key="1">
    <citation type="submission" date="2021-04" db="EMBL/GenBank/DDBJ databases">
        <title>The genome sequence of Ideonella sp. 3Y2.</title>
        <authorList>
            <person name="Liu Y."/>
        </authorList>
    </citation>
    <scope>NUCLEOTIDE SEQUENCE [LARGE SCALE GENOMIC DNA]</scope>
    <source>
        <strain evidence="10 11">3Y2</strain>
    </source>
</reference>
<dbReference type="GO" id="GO:0052689">
    <property type="term" value="F:carboxylic ester hydrolase activity"/>
    <property type="evidence" value="ECO:0007669"/>
    <property type="project" value="UniProtKB-KW"/>
</dbReference>
<keyword evidence="3" id="KW-0479">Metal-binding</keyword>
<keyword evidence="6" id="KW-0106">Calcium</keyword>